<gene>
    <name evidence="1" type="ORF">SAMN04487926_16216</name>
</gene>
<dbReference type="AlphaFoldDB" id="A0A7Z7FPQ5"/>
<accession>A0A7Z7FPQ5</accession>
<dbReference type="EMBL" id="FNDI01000062">
    <property type="protein sequence ID" value="SDJ55254.1"/>
    <property type="molecule type" value="Genomic_DNA"/>
</dbReference>
<keyword evidence="2" id="KW-1185">Reference proteome</keyword>
<organism evidence="1 2">
    <name type="scientific">Paraburkholderia steynii</name>
    <dbReference type="NCBI Taxonomy" id="1245441"/>
    <lineage>
        <taxon>Bacteria</taxon>
        <taxon>Pseudomonadati</taxon>
        <taxon>Pseudomonadota</taxon>
        <taxon>Betaproteobacteria</taxon>
        <taxon>Burkholderiales</taxon>
        <taxon>Burkholderiaceae</taxon>
        <taxon>Paraburkholderia</taxon>
    </lineage>
</organism>
<protein>
    <submittedName>
        <fullName evidence="1">Uncharacterized protein</fullName>
    </submittedName>
</protein>
<evidence type="ECO:0000313" key="2">
    <source>
        <dbReference type="Proteomes" id="UP000198900"/>
    </source>
</evidence>
<comment type="caution">
    <text evidence="1">The sequence shown here is derived from an EMBL/GenBank/DDBJ whole genome shotgun (WGS) entry which is preliminary data.</text>
</comment>
<evidence type="ECO:0000313" key="1">
    <source>
        <dbReference type="EMBL" id="SDJ55254.1"/>
    </source>
</evidence>
<dbReference type="RefSeq" id="WP_091790598.1">
    <property type="nucleotide sequence ID" value="NZ_FNDI01000062.1"/>
</dbReference>
<proteinExistence type="predicted"/>
<sequence length="102" mass="11292">MPEETHHSWKGRAIRICTIPVRYLASCTSAPDGYVTIVRIESDGTVLADWHLPRYAERWSSAGEARRAAFEYVVKLIDRGVFGTPAARALATAEGLYETGSH</sequence>
<reference evidence="1" key="1">
    <citation type="submission" date="2016-10" db="EMBL/GenBank/DDBJ databases">
        <authorList>
            <person name="Varghese N."/>
            <person name="Submissions S."/>
        </authorList>
    </citation>
    <scope>NUCLEOTIDE SEQUENCE [LARGE SCALE GENOMIC DNA]</scope>
    <source>
        <strain evidence="1">YR281</strain>
    </source>
</reference>
<name>A0A7Z7FPQ5_9BURK</name>
<dbReference type="Proteomes" id="UP000198900">
    <property type="component" value="Unassembled WGS sequence"/>
</dbReference>